<dbReference type="GO" id="GO:0009236">
    <property type="term" value="P:cobalamin biosynthetic process"/>
    <property type="evidence" value="ECO:0007669"/>
    <property type="project" value="UniProtKB-KW"/>
</dbReference>
<feature type="non-terminal residue" evidence="6">
    <location>
        <position position="1"/>
    </location>
</feature>
<sequence length="99" mass="10498">CHDCRADASAIRLSPISGLPDSAFEHDGQLTKRDVRAITLARLAPLPGELLWDVGAGCGSIGIEWMRAHPTCRAMAIEADEGRQQLSNSTATHSACPAC</sequence>
<accession>F3GN01</accession>
<dbReference type="Proteomes" id="UP000004986">
    <property type="component" value="Unassembled WGS sequence"/>
</dbReference>
<dbReference type="PANTHER" id="PTHR43182:SF1">
    <property type="entry name" value="COBALT-PRECORRIN-7 C(5)-METHYLTRANSFERASE"/>
    <property type="match status" value="1"/>
</dbReference>
<keyword evidence="3 6" id="KW-0489">Methyltransferase</keyword>
<protein>
    <submittedName>
        <fullName evidence="6">Precorrin-6Y C5,15-methyltransferase (Decarboxylating)</fullName>
    </submittedName>
</protein>
<reference evidence="6 7" key="1">
    <citation type="journal article" date="2011" name="PLoS Pathog.">
        <title>Dynamic evolution of pathogenicity revealed by sequencing and comparative genomics of 19 Pseudomonas syringae isolates.</title>
        <authorList>
            <person name="Baltrus D.A."/>
            <person name="Nishimura M.T."/>
            <person name="Romanchuk A."/>
            <person name="Chang J.H."/>
            <person name="Mukhtar M.S."/>
            <person name="Cherkis K."/>
            <person name="Roach J."/>
            <person name="Grant S.R."/>
            <person name="Jones C.D."/>
            <person name="Dangl J.L."/>
        </authorList>
    </citation>
    <scope>NUCLEOTIDE SEQUENCE [LARGE SCALE GENOMIC DNA]</scope>
    <source>
        <strain evidence="6 7">1704B</strain>
    </source>
</reference>
<evidence type="ECO:0000256" key="1">
    <source>
        <dbReference type="ARBA" id="ARBA00004953"/>
    </source>
</evidence>
<comment type="pathway">
    <text evidence="1">Cofactor biosynthesis; adenosylcobalamin biosynthesis.</text>
</comment>
<evidence type="ECO:0000256" key="2">
    <source>
        <dbReference type="ARBA" id="ARBA00022573"/>
    </source>
</evidence>
<evidence type="ECO:0000256" key="4">
    <source>
        <dbReference type="ARBA" id="ARBA00022679"/>
    </source>
</evidence>
<evidence type="ECO:0000313" key="6">
    <source>
        <dbReference type="EMBL" id="EGH48454.1"/>
    </source>
</evidence>
<proteinExistence type="predicted"/>
<feature type="non-terminal residue" evidence="6">
    <location>
        <position position="99"/>
    </location>
</feature>
<dbReference type="SUPFAM" id="SSF53335">
    <property type="entry name" value="S-adenosyl-L-methionine-dependent methyltransferases"/>
    <property type="match status" value="1"/>
</dbReference>
<gene>
    <name evidence="6" type="ORF">PSYPI_41583</name>
</gene>
<dbReference type="PANTHER" id="PTHR43182">
    <property type="entry name" value="COBALT-PRECORRIN-6B C(15)-METHYLTRANSFERASE (DECARBOXYLATING)"/>
    <property type="match status" value="1"/>
</dbReference>
<keyword evidence="4 6" id="KW-0808">Transferase</keyword>
<keyword evidence="2" id="KW-0169">Cobalamin biosynthesis</keyword>
<keyword evidence="7" id="KW-1185">Reference proteome</keyword>
<name>F3GN01_PSESJ</name>
<dbReference type="EMBL" id="AEAI01003136">
    <property type="protein sequence ID" value="EGH48454.1"/>
    <property type="molecule type" value="Genomic_DNA"/>
</dbReference>
<dbReference type="InterPro" id="IPR050714">
    <property type="entry name" value="Cobalamin_biosynth_MTase"/>
</dbReference>
<organism evidence="6 7">
    <name type="scientific">Pseudomonas syringae pv. pisi str. 1704B</name>
    <dbReference type="NCBI Taxonomy" id="629263"/>
    <lineage>
        <taxon>Bacteria</taxon>
        <taxon>Pseudomonadati</taxon>
        <taxon>Pseudomonadota</taxon>
        <taxon>Gammaproteobacteria</taxon>
        <taxon>Pseudomonadales</taxon>
        <taxon>Pseudomonadaceae</taxon>
        <taxon>Pseudomonas</taxon>
        <taxon>Pseudomonas syringae</taxon>
    </lineage>
</organism>
<evidence type="ECO:0000256" key="5">
    <source>
        <dbReference type="ARBA" id="ARBA00022691"/>
    </source>
</evidence>
<dbReference type="GO" id="GO:0008168">
    <property type="term" value="F:methyltransferase activity"/>
    <property type="evidence" value="ECO:0007669"/>
    <property type="project" value="UniProtKB-KW"/>
</dbReference>
<dbReference type="GO" id="GO:0032259">
    <property type="term" value="P:methylation"/>
    <property type="evidence" value="ECO:0007669"/>
    <property type="project" value="UniProtKB-KW"/>
</dbReference>
<dbReference type="HOGENOM" id="CLU_2325809_0_0_6"/>
<keyword evidence="5" id="KW-0949">S-adenosyl-L-methionine</keyword>
<evidence type="ECO:0000256" key="3">
    <source>
        <dbReference type="ARBA" id="ARBA00022603"/>
    </source>
</evidence>
<dbReference type="InterPro" id="IPR029063">
    <property type="entry name" value="SAM-dependent_MTases_sf"/>
</dbReference>
<comment type="caution">
    <text evidence="6">The sequence shown here is derived from an EMBL/GenBank/DDBJ whole genome shotgun (WGS) entry which is preliminary data.</text>
</comment>
<dbReference type="AlphaFoldDB" id="F3GN01"/>
<evidence type="ECO:0000313" key="7">
    <source>
        <dbReference type="Proteomes" id="UP000004986"/>
    </source>
</evidence>
<dbReference type="Gene3D" id="3.40.50.150">
    <property type="entry name" value="Vaccinia Virus protein VP39"/>
    <property type="match status" value="1"/>
</dbReference>